<evidence type="ECO:0000313" key="2">
    <source>
        <dbReference type="EMBL" id="TGL39999.1"/>
    </source>
</evidence>
<proteinExistence type="predicted"/>
<protein>
    <submittedName>
        <fullName evidence="1">Uncharacterized protein</fullName>
    </submittedName>
</protein>
<dbReference type="RefSeq" id="WP_135646117.1">
    <property type="nucleotide sequence ID" value="NZ_RQER01000004.1"/>
</dbReference>
<reference evidence="3 4" key="2">
    <citation type="journal article" date="2019" name="PLoS Negl. Trop. Dis.">
        <title>Revisiting the worldwide diversity of Leptospira species in the environment.</title>
        <authorList>
            <person name="Vincent A.T."/>
            <person name="Schiettekatte O."/>
            <person name="Bourhy P."/>
            <person name="Veyrier F.J."/>
            <person name="Picardeau M."/>
        </authorList>
    </citation>
    <scope>NUCLEOTIDE SEQUENCE [LARGE SCALE GENOMIC DNA]</scope>
    <source>
        <strain evidence="3">201702690</strain>
        <strain evidence="1 4">SSW18</strain>
    </source>
</reference>
<evidence type="ECO:0000313" key="3">
    <source>
        <dbReference type="Proteomes" id="UP000297273"/>
    </source>
</evidence>
<comment type="caution">
    <text evidence="1">The sequence shown here is derived from an EMBL/GenBank/DDBJ whole genome shotgun (WGS) entry which is preliminary data.</text>
</comment>
<dbReference type="Proteomes" id="UP000297946">
    <property type="component" value="Unassembled WGS sequence"/>
</dbReference>
<sequence>MKSILAIILLIFTQHGCNTPWQQNELKKKNKQNCEKQIFTAFLLPGDPSTQQQTLELALLGLVACQNSNAGNE</sequence>
<keyword evidence="3" id="KW-1185">Reference proteome</keyword>
<evidence type="ECO:0000313" key="4">
    <source>
        <dbReference type="Proteomes" id="UP000297946"/>
    </source>
</evidence>
<dbReference type="EMBL" id="RQGC01000008">
    <property type="protein sequence ID" value="TGL39999.1"/>
    <property type="molecule type" value="Genomic_DNA"/>
</dbReference>
<dbReference type="Proteomes" id="UP000297273">
    <property type="component" value="Unassembled WGS sequence"/>
</dbReference>
<dbReference type="EMBL" id="RQER01000004">
    <property type="protein sequence ID" value="TGK02796.1"/>
    <property type="molecule type" value="Genomic_DNA"/>
</dbReference>
<name>A0A5F1ZSD6_9LEPT</name>
<accession>A0A5F1ZSD6</accession>
<organism evidence="1 4">
    <name type="scientific">Leptospira langatensis</name>
    <dbReference type="NCBI Taxonomy" id="2484983"/>
    <lineage>
        <taxon>Bacteria</taxon>
        <taxon>Pseudomonadati</taxon>
        <taxon>Spirochaetota</taxon>
        <taxon>Spirochaetia</taxon>
        <taxon>Leptospirales</taxon>
        <taxon>Leptospiraceae</taxon>
        <taxon>Leptospira</taxon>
    </lineage>
</organism>
<evidence type="ECO:0000313" key="1">
    <source>
        <dbReference type="EMBL" id="TGK02796.1"/>
    </source>
</evidence>
<reference evidence="2" key="1">
    <citation type="submission" date="2018-10" db="EMBL/GenBank/DDBJ databases">
        <authorList>
            <person name="Vincent A.T."/>
            <person name="Schiettekatte O."/>
            <person name="Bourhy P."/>
            <person name="Veyrier F.J."/>
            <person name="Picardeau M."/>
        </authorList>
    </citation>
    <scope>NUCLEOTIDE SEQUENCE</scope>
    <source>
        <strain evidence="2">201702690</strain>
    </source>
</reference>
<gene>
    <name evidence="1" type="ORF">EHO57_05630</name>
    <name evidence="2" type="ORF">EHQ53_12480</name>
</gene>
<dbReference type="AlphaFoldDB" id="A0A5F1ZSD6"/>